<proteinExistence type="predicted"/>
<sequence>MKKNFRCAISEHNANNHVDICLDHAKTASIDDSVVVKQRQNYQGTNSVKNCWLRSLGHISPQCPKPKKESQSGGKVFALSGSETSADDRLIRGTLW</sequence>
<reference evidence="1 2" key="1">
    <citation type="journal article" date="2022" name="Nat. Genet.">
        <title>Improved pea reference genome and pan-genome highlight genomic features and evolutionary characteristics.</title>
        <authorList>
            <person name="Yang T."/>
            <person name="Liu R."/>
            <person name="Luo Y."/>
            <person name="Hu S."/>
            <person name="Wang D."/>
            <person name="Wang C."/>
            <person name="Pandey M.K."/>
            <person name="Ge S."/>
            <person name="Xu Q."/>
            <person name="Li N."/>
            <person name="Li G."/>
            <person name="Huang Y."/>
            <person name="Saxena R.K."/>
            <person name="Ji Y."/>
            <person name="Li M."/>
            <person name="Yan X."/>
            <person name="He Y."/>
            <person name="Liu Y."/>
            <person name="Wang X."/>
            <person name="Xiang C."/>
            <person name="Varshney R.K."/>
            <person name="Ding H."/>
            <person name="Gao S."/>
            <person name="Zong X."/>
        </authorList>
    </citation>
    <scope>NUCLEOTIDE SEQUENCE [LARGE SCALE GENOMIC DNA]</scope>
    <source>
        <strain evidence="1 2">cv. Zhongwan 6</strain>
    </source>
</reference>
<dbReference type="EMBL" id="JAMSHJ010000005">
    <property type="protein sequence ID" value="KAI5402692.1"/>
    <property type="molecule type" value="Genomic_DNA"/>
</dbReference>
<name>A0A9D4WJJ8_PEA</name>
<accession>A0A9D4WJJ8</accession>
<keyword evidence="2" id="KW-1185">Reference proteome</keyword>
<evidence type="ECO:0000313" key="1">
    <source>
        <dbReference type="EMBL" id="KAI5402692.1"/>
    </source>
</evidence>
<dbReference type="AlphaFoldDB" id="A0A9D4WJJ8"/>
<comment type="caution">
    <text evidence="1">The sequence shown here is derived from an EMBL/GenBank/DDBJ whole genome shotgun (WGS) entry which is preliminary data.</text>
</comment>
<protein>
    <submittedName>
        <fullName evidence="1">Uncharacterized protein</fullName>
    </submittedName>
</protein>
<dbReference type="Proteomes" id="UP001058974">
    <property type="component" value="Chromosome 5"/>
</dbReference>
<organism evidence="1 2">
    <name type="scientific">Pisum sativum</name>
    <name type="common">Garden pea</name>
    <name type="synonym">Lathyrus oleraceus</name>
    <dbReference type="NCBI Taxonomy" id="3888"/>
    <lineage>
        <taxon>Eukaryota</taxon>
        <taxon>Viridiplantae</taxon>
        <taxon>Streptophyta</taxon>
        <taxon>Embryophyta</taxon>
        <taxon>Tracheophyta</taxon>
        <taxon>Spermatophyta</taxon>
        <taxon>Magnoliopsida</taxon>
        <taxon>eudicotyledons</taxon>
        <taxon>Gunneridae</taxon>
        <taxon>Pentapetalae</taxon>
        <taxon>rosids</taxon>
        <taxon>fabids</taxon>
        <taxon>Fabales</taxon>
        <taxon>Fabaceae</taxon>
        <taxon>Papilionoideae</taxon>
        <taxon>50 kb inversion clade</taxon>
        <taxon>NPAAA clade</taxon>
        <taxon>Hologalegina</taxon>
        <taxon>IRL clade</taxon>
        <taxon>Fabeae</taxon>
        <taxon>Lathyrus</taxon>
    </lineage>
</organism>
<dbReference type="Gramene" id="Psat05G0033300-T1">
    <property type="protein sequence ID" value="KAI5402692.1"/>
    <property type="gene ID" value="KIW84_050333"/>
</dbReference>
<gene>
    <name evidence="1" type="ORF">KIW84_050333</name>
</gene>
<evidence type="ECO:0000313" key="2">
    <source>
        <dbReference type="Proteomes" id="UP001058974"/>
    </source>
</evidence>